<dbReference type="EMBL" id="NJGD01000003">
    <property type="protein sequence ID" value="PJR15743.1"/>
    <property type="molecule type" value="Genomic_DNA"/>
</dbReference>
<gene>
    <name evidence="2" type="ORF">CEJ86_08535</name>
</gene>
<accession>A0A2J0Z5E5</accession>
<dbReference type="GO" id="GO:0006355">
    <property type="term" value="P:regulation of DNA-templated transcription"/>
    <property type="evidence" value="ECO:0007669"/>
    <property type="project" value="InterPro"/>
</dbReference>
<dbReference type="InterPro" id="IPR000792">
    <property type="entry name" value="Tscrpt_reg_LuxR_C"/>
</dbReference>
<name>A0A2J0Z5E5_RHIML</name>
<dbReference type="Gene3D" id="1.10.10.10">
    <property type="entry name" value="Winged helix-like DNA-binding domain superfamily/Winged helix DNA-binding domain"/>
    <property type="match status" value="1"/>
</dbReference>
<evidence type="ECO:0000313" key="2">
    <source>
        <dbReference type="EMBL" id="PJR15743.1"/>
    </source>
</evidence>
<evidence type="ECO:0000259" key="1">
    <source>
        <dbReference type="SMART" id="SM00421"/>
    </source>
</evidence>
<reference evidence="2 3" key="1">
    <citation type="submission" date="2017-06" db="EMBL/GenBank/DDBJ databases">
        <title>Ensifer strains isolated from leguminous trees and herbs display diverse denitrification phenotypes with some acting as strong N2O sinks.</title>
        <authorList>
            <person name="Woliy K."/>
            <person name="Mania D."/>
            <person name="Bakken L.R."/>
            <person name="Frostegard A."/>
        </authorList>
    </citation>
    <scope>NUCLEOTIDE SEQUENCE [LARGE SCALE GENOMIC DNA]</scope>
    <source>
        <strain evidence="2 3">AC50a</strain>
    </source>
</reference>
<dbReference type="SMART" id="SM00421">
    <property type="entry name" value="HTH_LUXR"/>
    <property type="match status" value="1"/>
</dbReference>
<dbReference type="SUPFAM" id="SSF46894">
    <property type="entry name" value="C-terminal effector domain of the bipartite response regulators"/>
    <property type="match status" value="1"/>
</dbReference>
<dbReference type="InterPro" id="IPR036388">
    <property type="entry name" value="WH-like_DNA-bd_sf"/>
</dbReference>
<dbReference type="Proteomes" id="UP000231987">
    <property type="component" value="Unassembled WGS sequence"/>
</dbReference>
<comment type="caution">
    <text evidence="2">The sequence shown here is derived from an EMBL/GenBank/DDBJ whole genome shotgun (WGS) entry which is preliminary data.</text>
</comment>
<proteinExistence type="predicted"/>
<dbReference type="InterPro" id="IPR016032">
    <property type="entry name" value="Sig_transdc_resp-reg_C-effctor"/>
</dbReference>
<dbReference type="RefSeq" id="WP_100671105.1">
    <property type="nucleotide sequence ID" value="NZ_NJGD01000003.1"/>
</dbReference>
<evidence type="ECO:0000313" key="3">
    <source>
        <dbReference type="Proteomes" id="UP000231987"/>
    </source>
</evidence>
<feature type="domain" description="HTH luxR-type" evidence="1">
    <location>
        <begin position="299"/>
        <end position="356"/>
    </location>
</feature>
<dbReference type="AlphaFoldDB" id="A0A2J0Z5E5"/>
<dbReference type="GO" id="GO:0003677">
    <property type="term" value="F:DNA binding"/>
    <property type="evidence" value="ECO:0007669"/>
    <property type="project" value="InterPro"/>
</dbReference>
<organism evidence="2 3">
    <name type="scientific">Rhizobium meliloti</name>
    <name type="common">Ensifer meliloti</name>
    <name type="synonym">Sinorhizobium meliloti</name>
    <dbReference type="NCBI Taxonomy" id="382"/>
    <lineage>
        <taxon>Bacteria</taxon>
        <taxon>Pseudomonadati</taxon>
        <taxon>Pseudomonadota</taxon>
        <taxon>Alphaproteobacteria</taxon>
        <taxon>Hyphomicrobiales</taxon>
        <taxon>Rhizobiaceae</taxon>
        <taxon>Sinorhizobium/Ensifer group</taxon>
        <taxon>Sinorhizobium</taxon>
    </lineage>
</organism>
<dbReference type="Pfam" id="PF00196">
    <property type="entry name" value="GerE"/>
    <property type="match status" value="1"/>
</dbReference>
<sequence>MSIEAAVESRLADRIYSALLHETTWQRFLDGLAATLPDGRSTLFYHDVDSGAGAWELTSGLPADVVSDYASHYAKLNPWMPAASRRKIGIGVVAEQMLPREQFVKTPFYNDFFRPMVGESAVGVTLARERGQSMLLSITTSRADPEKNRDVADLLTRLAPHLRRAFRYANRRSAAASEIGRSVCQKSELGVVVVDEGARAINFGAQGQAMVEAGRVLRLTPGGKLHIRDSDADAALHGMLRRGFDGDTATTFVLGSTKLTLIRTCKDCESAYFEGPSVIVLIESQAKEPPLDLRGFASANGLTAAELRAMQGLISGQNAARIADAAGISRETVRTQVKSLYGKLGVRSQMELLRISGLLRMEN</sequence>
<protein>
    <submittedName>
        <fullName evidence="2">LuxR family transcriptional regulator</fullName>
    </submittedName>
</protein>